<proteinExistence type="predicted"/>
<dbReference type="EnsemblPlants" id="PGSC0003DMT400008933">
    <property type="protein sequence ID" value="PGSC0003DMT400008933"/>
    <property type="gene ID" value="PGSC0003DMG401003479"/>
</dbReference>
<name>M0ZVA8_SOLTU</name>
<dbReference type="Gramene" id="PGSC0003DMT400008933">
    <property type="protein sequence ID" value="PGSC0003DMT400008933"/>
    <property type="gene ID" value="PGSC0003DMG401003479"/>
</dbReference>
<protein>
    <submittedName>
        <fullName evidence="2">Uncharacterized protein</fullName>
    </submittedName>
</protein>
<dbReference type="InParanoid" id="M0ZVA8"/>
<sequence length="97" mass="11445">MGFLPNYNTKQSWKFKEGFWPIFCCNIQRIQRLYIDCITLYISVFGSWDLHFWFFSLGHMFPLLADSGGEELGLRPDSRCKEGNSPQWTPSNRGFMH</sequence>
<reference evidence="3" key="1">
    <citation type="journal article" date="2011" name="Nature">
        <title>Genome sequence and analysis of the tuber crop potato.</title>
        <authorList>
            <consortium name="The Potato Genome Sequencing Consortium"/>
        </authorList>
    </citation>
    <scope>NUCLEOTIDE SEQUENCE [LARGE SCALE GENOMIC DNA]</scope>
    <source>
        <strain evidence="3">cv. DM1-3 516 R44</strain>
    </source>
</reference>
<feature type="compositionally biased region" description="Polar residues" evidence="1">
    <location>
        <begin position="84"/>
        <end position="97"/>
    </location>
</feature>
<dbReference type="Proteomes" id="UP000011115">
    <property type="component" value="Unassembled WGS sequence"/>
</dbReference>
<accession>M0ZVA8</accession>
<keyword evidence="3" id="KW-1185">Reference proteome</keyword>
<evidence type="ECO:0000313" key="2">
    <source>
        <dbReference type="EnsemblPlants" id="PGSC0003DMT400008933"/>
    </source>
</evidence>
<organism evidence="2 3">
    <name type="scientific">Solanum tuberosum</name>
    <name type="common">Potato</name>
    <dbReference type="NCBI Taxonomy" id="4113"/>
    <lineage>
        <taxon>Eukaryota</taxon>
        <taxon>Viridiplantae</taxon>
        <taxon>Streptophyta</taxon>
        <taxon>Embryophyta</taxon>
        <taxon>Tracheophyta</taxon>
        <taxon>Spermatophyta</taxon>
        <taxon>Magnoliopsida</taxon>
        <taxon>eudicotyledons</taxon>
        <taxon>Gunneridae</taxon>
        <taxon>Pentapetalae</taxon>
        <taxon>asterids</taxon>
        <taxon>lamiids</taxon>
        <taxon>Solanales</taxon>
        <taxon>Solanaceae</taxon>
        <taxon>Solanoideae</taxon>
        <taxon>Solaneae</taxon>
        <taxon>Solanum</taxon>
    </lineage>
</organism>
<dbReference type="HOGENOM" id="CLU_2350743_0_0_1"/>
<evidence type="ECO:0000313" key="3">
    <source>
        <dbReference type="Proteomes" id="UP000011115"/>
    </source>
</evidence>
<reference evidence="2" key="2">
    <citation type="submission" date="2015-06" db="UniProtKB">
        <authorList>
            <consortium name="EnsemblPlants"/>
        </authorList>
    </citation>
    <scope>IDENTIFICATION</scope>
    <source>
        <strain evidence="2">DM1-3 516 R44</strain>
    </source>
</reference>
<dbReference type="AlphaFoldDB" id="M0ZVA8"/>
<dbReference type="PaxDb" id="4113-PGSC0003DMT400008933"/>
<feature type="region of interest" description="Disordered" evidence="1">
    <location>
        <begin position="76"/>
        <end position="97"/>
    </location>
</feature>
<evidence type="ECO:0000256" key="1">
    <source>
        <dbReference type="SAM" id="MobiDB-lite"/>
    </source>
</evidence>